<dbReference type="AlphaFoldDB" id="A0AA41YXJ0"/>
<dbReference type="InterPro" id="IPR025528">
    <property type="entry name" value="BrnA_antitoxin"/>
</dbReference>
<name>A0AA41YXJ0_9HYPH</name>
<dbReference type="RefSeq" id="WP_282583022.1">
    <property type="nucleotide sequence ID" value="NZ_JAMOIM010000001.1"/>
</dbReference>
<protein>
    <submittedName>
        <fullName evidence="1">BrnA antitoxin family protein</fullName>
    </submittedName>
</protein>
<accession>A0AA41YXJ0</accession>
<sequence>MAFERTRRPMDAVQAAEAAFKKVTTKPIEGPAPSAALPGARETVSLRIDQDVLEKFQADGPGWQERINAALRLAAGL</sequence>
<evidence type="ECO:0000313" key="2">
    <source>
        <dbReference type="Proteomes" id="UP001165667"/>
    </source>
</evidence>
<gene>
    <name evidence="1" type="ORF">M8523_01380</name>
</gene>
<proteinExistence type="predicted"/>
<organism evidence="1 2">
    <name type="scientific">Lichenifustis flavocetrariae</name>
    <dbReference type="NCBI Taxonomy" id="2949735"/>
    <lineage>
        <taxon>Bacteria</taxon>
        <taxon>Pseudomonadati</taxon>
        <taxon>Pseudomonadota</taxon>
        <taxon>Alphaproteobacteria</taxon>
        <taxon>Hyphomicrobiales</taxon>
        <taxon>Lichenihabitantaceae</taxon>
        <taxon>Lichenifustis</taxon>
    </lineage>
</organism>
<keyword evidence="2" id="KW-1185">Reference proteome</keyword>
<evidence type="ECO:0000313" key="1">
    <source>
        <dbReference type="EMBL" id="MCW6506670.1"/>
    </source>
</evidence>
<comment type="caution">
    <text evidence="1">The sequence shown here is derived from an EMBL/GenBank/DDBJ whole genome shotgun (WGS) entry which is preliminary data.</text>
</comment>
<dbReference type="Proteomes" id="UP001165667">
    <property type="component" value="Unassembled WGS sequence"/>
</dbReference>
<dbReference type="EMBL" id="JAMOIM010000001">
    <property type="protein sequence ID" value="MCW6506670.1"/>
    <property type="molecule type" value="Genomic_DNA"/>
</dbReference>
<dbReference type="Pfam" id="PF14384">
    <property type="entry name" value="BrnA_antitoxin"/>
    <property type="match status" value="1"/>
</dbReference>
<reference evidence="1" key="1">
    <citation type="submission" date="2022-05" db="EMBL/GenBank/DDBJ databases">
        <authorList>
            <person name="Pankratov T."/>
        </authorList>
    </citation>
    <scope>NUCLEOTIDE SEQUENCE</scope>
    <source>
        <strain evidence="1">BP6-180914</strain>
    </source>
</reference>